<feature type="transmembrane region" description="Helical" evidence="8">
    <location>
        <begin position="208"/>
        <end position="227"/>
    </location>
</feature>
<keyword evidence="2" id="KW-0813">Transport</keyword>
<dbReference type="EMBL" id="JAGHQM010000079">
    <property type="protein sequence ID" value="KAH0565580.1"/>
    <property type="molecule type" value="Genomic_DNA"/>
</dbReference>
<dbReference type="GO" id="GO:0015171">
    <property type="term" value="F:amino acid transmembrane transporter activity"/>
    <property type="evidence" value="ECO:0007669"/>
    <property type="project" value="TreeGrafter"/>
</dbReference>
<evidence type="ECO:0000256" key="6">
    <source>
        <dbReference type="ARBA" id="ARBA00023136"/>
    </source>
</evidence>
<dbReference type="PANTHER" id="PTHR43341:SF1">
    <property type="entry name" value="GENERAL AMINO-ACID PERMEASE GAP1"/>
    <property type="match status" value="1"/>
</dbReference>
<dbReference type="InterPro" id="IPR004841">
    <property type="entry name" value="AA-permease/SLC12A_dom"/>
</dbReference>
<dbReference type="Pfam" id="PF00324">
    <property type="entry name" value="AA_permease"/>
    <property type="match status" value="1"/>
</dbReference>
<dbReference type="PIRSF" id="PIRSF006060">
    <property type="entry name" value="AA_transporter"/>
    <property type="match status" value="1"/>
</dbReference>
<keyword evidence="4" id="KW-0029">Amino-acid transport</keyword>
<dbReference type="Gene3D" id="1.20.1740.10">
    <property type="entry name" value="Amino acid/polyamine transporter I"/>
    <property type="match status" value="1"/>
</dbReference>
<sequence length="327" mass="37042">MSGIFLVTFNVPYDHENLLVFNSQKQLSGVRSPFIIAMAEAGFFRLANAANGFFIFATWSCALSNMYGASRILYSLALNEYMPELRGVREKLAATTNRGVPKNSIIACTLFGFLGFLNIGEKPRAQKALDAFIRIGTTFWVITLKERAQAAHPRDPRVDREFGEDAAREARRSAGNLIPNGDFDIEDARPAPLLIYAYKSHFQPYRSWFGILATSLFIIFNGWWVFVGRGVRSQWGSFVSCYIATLVFILLWVGTKVWRWIAGEGPPALNPDKERIEAKNFLTATLEDEEPGQEHEGPDQEHEGPNWNEKLMNSAKKVGKKIWWWAH</sequence>
<dbReference type="PANTHER" id="PTHR43341">
    <property type="entry name" value="AMINO ACID PERMEASE"/>
    <property type="match status" value="1"/>
</dbReference>
<keyword evidence="5 8" id="KW-1133">Transmembrane helix</keyword>
<evidence type="ECO:0000256" key="2">
    <source>
        <dbReference type="ARBA" id="ARBA00022448"/>
    </source>
</evidence>
<proteinExistence type="predicted"/>
<keyword evidence="3 8" id="KW-0812">Transmembrane</keyword>
<evidence type="ECO:0000259" key="9">
    <source>
        <dbReference type="Pfam" id="PF00324"/>
    </source>
</evidence>
<feature type="compositionally biased region" description="Basic and acidic residues" evidence="7">
    <location>
        <begin position="292"/>
        <end position="304"/>
    </location>
</feature>
<dbReference type="InterPro" id="IPR050524">
    <property type="entry name" value="APC_YAT"/>
</dbReference>
<evidence type="ECO:0000313" key="11">
    <source>
        <dbReference type="Proteomes" id="UP000750711"/>
    </source>
</evidence>
<evidence type="ECO:0000256" key="7">
    <source>
        <dbReference type="SAM" id="MobiDB-lite"/>
    </source>
</evidence>
<accession>A0A9P8LHP2</accession>
<evidence type="ECO:0000313" key="10">
    <source>
        <dbReference type="EMBL" id="KAH0565580.1"/>
    </source>
</evidence>
<keyword evidence="11" id="KW-1185">Reference proteome</keyword>
<feature type="domain" description="Amino acid permease/ SLC12A" evidence="9">
    <location>
        <begin position="4"/>
        <end position="132"/>
    </location>
</feature>
<dbReference type="AlphaFoldDB" id="A0A9P8LHP2"/>
<feature type="region of interest" description="Disordered" evidence="7">
    <location>
        <begin position="287"/>
        <end position="310"/>
    </location>
</feature>
<reference evidence="10" key="1">
    <citation type="submission" date="2021-03" db="EMBL/GenBank/DDBJ databases">
        <title>Comparative genomics and phylogenomic investigation of the class Geoglossomycetes provide insights into ecological specialization and systematics.</title>
        <authorList>
            <person name="Melie T."/>
            <person name="Pirro S."/>
            <person name="Miller A.N."/>
            <person name="Quandt A."/>
        </authorList>
    </citation>
    <scope>NUCLEOTIDE SEQUENCE</scope>
    <source>
        <strain evidence="10">CAQ_001_2017</strain>
    </source>
</reference>
<protein>
    <recommendedName>
        <fullName evidence="9">Amino acid permease/ SLC12A domain-containing protein</fullName>
    </recommendedName>
</protein>
<dbReference type="Proteomes" id="UP000750711">
    <property type="component" value="Unassembled WGS sequence"/>
</dbReference>
<keyword evidence="6 8" id="KW-0472">Membrane</keyword>
<feature type="transmembrane region" description="Helical" evidence="8">
    <location>
        <begin position="233"/>
        <end position="253"/>
    </location>
</feature>
<evidence type="ECO:0000256" key="3">
    <source>
        <dbReference type="ARBA" id="ARBA00022692"/>
    </source>
</evidence>
<evidence type="ECO:0000256" key="5">
    <source>
        <dbReference type="ARBA" id="ARBA00022989"/>
    </source>
</evidence>
<gene>
    <name evidence="10" type="ORF">GP486_001030</name>
</gene>
<evidence type="ECO:0000256" key="8">
    <source>
        <dbReference type="SAM" id="Phobius"/>
    </source>
</evidence>
<evidence type="ECO:0000256" key="1">
    <source>
        <dbReference type="ARBA" id="ARBA00004141"/>
    </source>
</evidence>
<comment type="caution">
    <text evidence="10">The sequence shown here is derived from an EMBL/GenBank/DDBJ whole genome shotgun (WGS) entry which is preliminary data.</text>
</comment>
<evidence type="ECO:0000256" key="4">
    <source>
        <dbReference type="ARBA" id="ARBA00022970"/>
    </source>
</evidence>
<comment type="subcellular location">
    <subcellularLocation>
        <location evidence="1">Membrane</location>
        <topology evidence="1">Multi-pass membrane protein</topology>
    </subcellularLocation>
</comment>
<dbReference type="GO" id="GO:0016020">
    <property type="term" value="C:membrane"/>
    <property type="evidence" value="ECO:0007669"/>
    <property type="project" value="UniProtKB-SubCell"/>
</dbReference>
<organism evidence="10 11">
    <name type="scientific">Trichoglossum hirsutum</name>
    <dbReference type="NCBI Taxonomy" id="265104"/>
    <lineage>
        <taxon>Eukaryota</taxon>
        <taxon>Fungi</taxon>
        <taxon>Dikarya</taxon>
        <taxon>Ascomycota</taxon>
        <taxon>Pezizomycotina</taxon>
        <taxon>Geoglossomycetes</taxon>
        <taxon>Geoglossales</taxon>
        <taxon>Geoglossaceae</taxon>
        <taxon>Trichoglossum</taxon>
    </lineage>
</organism>
<name>A0A9P8LHP2_9PEZI</name>